<feature type="transmembrane region" description="Helical" evidence="18">
    <location>
        <begin position="282"/>
        <end position="304"/>
    </location>
</feature>
<dbReference type="OrthoDB" id="5974730at2759"/>
<keyword evidence="12" id="KW-1208">Phospholipid metabolism</keyword>
<evidence type="ECO:0000256" key="14">
    <source>
        <dbReference type="ARBA" id="ARBA00025707"/>
    </source>
</evidence>
<dbReference type="Proteomes" id="UP000054560">
    <property type="component" value="Unassembled WGS sequence"/>
</dbReference>
<keyword evidence="5" id="KW-0808">Transferase</keyword>
<accession>A0A0L0FZG3</accession>
<evidence type="ECO:0000256" key="4">
    <source>
        <dbReference type="ARBA" id="ARBA00022516"/>
    </source>
</evidence>
<evidence type="ECO:0000256" key="12">
    <source>
        <dbReference type="ARBA" id="ARBA00023264"/>
    </source>
</evidence>
<evidence type="ECO:0000256" key="3">
    <source>
        <dbReference type="ARBA" id="ARBA00005189"/>
    </source>
</evidence>
<dbReference type="EMBL" id="KQ241948">
    <property type="protein sequence ID" value="KNC82222.1"/>
    <property type="molecule type" value="Genomic_DNA"/>
</dbReference>
<protein>
    <recommendedName>
        <fullName evidence="17">Lysophospholipid acyltransferase 5</fullName>
        <ecNumber evidence="15">2.3.1.23</ecNumber>
        <ecNumber evidence="16">2.3.1.n6</ecNumber>
    </recommendedName>
</protein>
<keyword evidence="20" id="KW-1185">Reference proteome</keyword>
<evidence type="ECO:0000313" key="19">
    <source>
        <dbReference type="EMBL" id="KNC82222.1"/>
    </source>
</evidence>
<organism evidence="19 20">
    <name type="scientific">Sphaeroforma arctica JP610</name>
    <dbReference type="NCBI Taxonomy" id="667725"/>
    <lineage>
        <taxon>Eukaryota</taxon>
        <taxon>Ichthyosporea</taxon>
        <taxon>Ichthyophonida</taxon>
        <taxon>Sphaeroforma</taxon>
    </lineage>
</organism>
<dbReference type="GO" id="GO:0006656">
    <property type="term" value="P:phosphatidylcholine biosynthetic process"/>
    <property type="evidence" value="ECO:0007669"/>
    <property type="project" value="TreeGrafter"/>
</dbReference>
<gene>
    <name evidence="19" type="ORF">SARC_05489</name>
</gene>
<dbReference type="RefSeq" id="XP_014156124.1">
    <property type="nucleotide sequence ID" value="XM_014300649.1"/>
</dbReference>
<keyword evidence="4" id="KW-0444">Lipid biosynthesis</keyword>
<dbReference type="PANTHER" id="PTHR13906">
    <property type="entry name" value="PORCUPINE"/>
    <property type="match status" value="1"/>
</dbReference>
<dbReference type="Pfam" id="PF03062">
    <property type="entry name" value="MBOAT"/>
    <property type="match status" value="1"/>
</dbReference>
<feature type="transmembrane region" description="Helical" evidence="18">
    <location>
        <begin position="342"/>
        <end position="362"/>
    </location>
</feature>
<comment type="subcellular location">
    <subcellularLocation>
        <location evidence="2">Endoplasmic reticulum</location>
    </subcellularLocation>
    <subcellularLocation>
        <location evidence="1">Membrane</location>
        <topology evidence="1">Multi-pass membrane protein</topology>
    </subcellularLocation>
</comment>
<evidence type="ECO:0000256" key="16">
    <source>
        <dbReference type="ARBA" id="ARBA00038923"/>
    </source>
</evidence>
<dbReference type="AlphaFoldDB" id="A0A0L0FZG3"/>
<dbReference type="GO" id="GO:0071617">
    <property type="term" value="F:lysophospholipid acyltransferase activity"/>
    <property type="evidence" value="ECO:0007669"/>
    <property type="project" value="TreeGrafter"/>
</dbReference>
<dbReference type="EC" id="2.3.1.n6" evidence="16"/>
<keyword evidence="11" id="KW-0594">Phospholipid biosynthesis</keyword>
<dbReference type="eggNOG" id="KOG2705">
    <property type="taxonomic scope" value="Eukaryota"/>
</dbReference>
<evidence type="ECO:0000256" key="13">
    <source>
        <dbReference type="ARBA" id="ARBA00023315"/>
    </source>
</evidence>
<keyword evidence="8 18" id="KW-1133">Transmembrane helix</keyword>
<evidence type="ECO:0000256" key="6">
    <source>
        <dbReference type="ARBA" id="ARBA00022692"/>
    </source>
</evidence>
<keyword evidence="7" id="KW-0256">Endoplasmic reticulum</keyword>
<comment type="pathway">
    <text evidence="3">Lipid metabolism.</text>
</comment>
<evidence type="ECO:0000256" key="17">
    <source>
        <dbReference type="ARBA" id="ARBA00039721"/>
    </source>
</evidence>
<evidence type="ECO:0000313" key="20">
    <source>
        <dbReference type="Proteomes" id="UP000054560"/>
    </source>
</evidence>
<evidence type="ECO:0000256" key="9">
    <source>
        <dbReference type="ARBA" id="ARBA00023098"/>
    </source>
</evidence>
<dbReference type="GO" id="GO:0005783">
    <property type="term" value="C:endoplasmic reticulum"/>
    <property type="evidence" value="ECO:0007669"/>
    <property type="project" value="UniProtKB-SubCell"/>
</dbReference>
<evidence type="ECO:0000256" key="11">
    <source>
        <dbReference type="ARBA" id="ARBA00023209"/>
    </source>
</evidence>
<dbReference type="GO" id="GO:0016020">
    <property type="term" value="C:membrane"/>
    <property type="evidence" value="ECO:0007669"/>
    <property type="project" value="UniProtKB-SubCell"/>
</dbReference>
<feature type="transmembrane region" description="Helical" evidence="18">
    <location>
        <begin position="374"/>
        <end position="392"/>
    </location>
</feature>
<name>A0A0L0FZG3_9EUKA</name>
<evidence type="ECO:0000256" key="8">
    <source>
        <dbReference type="ARBA" id="ARBA00022989"/>
    </source>
</evidence>
<evidence type="ECO:0000256" key="15">
    <source>
        <dbReference type="ARBA" id="ARBA00026120"/>
    </source>
</evidence>
<comment type="pathway">
    <text evidence="14">Phospholipid metabolism.</text>
</comment>
<dbReference type="InterPro" id="IPR049941">
    <property type="entry name" value="LPLAT_7/PORCN-like"/>
</dbReference>
<evidence type="ECO:0000256" key="18">
    <source>
        <dbReference type="SAM" id="Phobius"/>
    </source>
</evidence>
<keyword evidence="13" id="KW-0012">Acyltransferase</keyword>
<evidence type="ECO:0000256" key="1">
    <source>
        <dbReference type="ARBA" id="ARBA00004141"/>
    </source>
</evidence>
<reference evidence="19 20" key="1">
    <citation type="submission" date="2011-02" db="EMBL/GenBank/DDBJ databases">
        <title>The Genome Sequence of Sphaeroforma arctica JP610.</title>
        <authorList>
            <consortium name="The Broad Institute Genome Sequencing Platform"/>
            <person name="Russ C."/>
            <person name="Cuomo C."/>
            <person name="Young S.K."/>
            <person name="Zeng Q."/>
            <person name="Gargeya S."/>
            <person name="Alvarado L."/>
            <person name="Berlin A."/>
            <person name="Chapman S.B."/>
            <person name="Chen Z."/>
            <person name="Freedman E."/>
            <person name="Gellesch M."/>
            <person name="Goldberg J."/>
            <person name="Griggs A."/>
            <person name="Gujja S."/>
            <person name="Heilman E."/>
            <person name="Heiman D."/>
            <person name="Howarth C."/>
            <person name="Mehta T."/>
            <person name="Neiman D."/>
            <person name="Pearson M."/>
            <person name="Roberts A."/>
            <person name="Saif S."/>
            <person name="Shea T."/>
            <person name="Shenoy N."/>
            <person name="Sisk P."/>
            <person name="Stolte C."/>
            <person name="Sykes S."/>
            <person name="White J."/>
            <person name="Yandava C."/>
            <person name="Burger G."/>
            <person name="Gray M.W."/>
            <person name="Holland P.W.H."/>
            <person name="King N."/>
            <person name="Lang F.B.F."/>
            <person name="Roger A.J."/>
            <person name="Ruiz-Trillo I."/>
            <person name="Haas B."/>
            <person name="Nusbaum C."/>
            <person name="Birren B."/>
        </authorList>
    </citation>
    <scope>NUCLEOTIDE SEQUENCE [LARGE SCALE GENOMIC DNA]</scope>
    <source>
        <strain evidence="19 20">JP610</strain>
    </source>
</reference>
<dbReference type="GO" id="GO:0047184">
    <property type="term" value="F:1-acylglycerophosphocholine O-acyltransferase activity"/>
    <property type="evidence" value="ECO:0007669"/>
    <property type="project" value="UniProtKB-EC"/>
</dbReference>
<dbReference type="GeneID" id="25905993"/>
<keyword evidence="6 18" id="KW-0812">Transmembrane</keyword>
<keyword evidence="9" id="KW-0443">Lipid metabolism</keyword>
<keyword evidence="10 18" id="KW-0472">Membrane</keyword>
<dbReference type="STRING" id="667725.A0A0L0FZG3"/>
<proteinExistence type="predicted"/>
<evidence type="ECO:0000256" key="10">
    <source>
        <dbReference type="ARBA" id="ARBA00023136"/>
    </source>
</evidence>
<evidence type="ECO:0000256" key="2">
    <source>
        <dbReference type="ARBA" id="ARBA00004240"/>
    </source>
</evidence>
<evidence type="ECO:0000256" key="7">
    <source>
        <dbReference type="ARBA" id="ARBA00022824"/>
    </source>
</evidence>
<evidence type="ECO:0000256" key="5">
    <source>
        <dbReference type="ARBA" id="ARBA00022679"/>
    </source>
</evidence>
<dbReference type="EC" id="2.3.1.23" evidence="15"/>
<dbReference type="GO" id="GO:0030258">
    <property type="term" value="P:lipid modification"/>
    <property type="evidence" value="ECO:0007669"/>
    <property type="project" value="TreeGrafter"/>
</dbReference>
<dbReference type="InterPro" id="IPR004299">
    <property type="entry name" value="MBOAT_fam"/>
</dbReference>
<sequence>MNYPLEFHYITFSITVTWLCLKLLGPNVAMCTVNSVFNMGFLLYAYRCYETDDYDINWTTAQCVMCLRNISLGFDYMDGETLKQKGAEKLSPDQVVNSIDTPPSYLEMLGFSLFFPCVLVGPQVTYRHFRSYLDTYIPGHGGRPTRREHLIPALYSFAEGIMYFVGSQVLSYPAEHFFSQEYQHEWNLWERYQFFFLHSITFFWRYFGCWKLAESACQLTGAAYLGRNENGKIHWGLHNFHSWRFFSGINLDEIIKTFNINTNYWVMRIVFKRLRWLGNKNASQLGALFFLAIWHGFHTSYFLAFGMEFYELFAERGIRKWASGLIEYVDQSPAPIRFSGMLFAWVSRCTLLGNGVILFEMLDVMKGLEVHKSLYFLPTILPTIYLIIPMVLPPPNAEEENFSRNHR</sequence>
<dbReference type="PANTHER" id="PTHR13906:SF14">
    <property type="entry name" value="LYSOPHOSPHOLIPID ACYLTRANSFERASE 5"/>
    <property type="match status" value="1"/>
</dbReference>